<keyword evidence="3" id="KW-1185">Reference proteome</keyword>
<dbReference type="KEGG" id="tsy:THSYN_11200"/>
<sequence length="169" mass="18417">MQTDAFTAAARRLCDEVAVMTLATCTDATPWATDVYFAPDGFDLIFLSSPRSRHSRNLVINPSCAATIHPQVKSWREIRGLQIEGEVHPPEGTAAKARALAAYLTKFPFAQDLIAHPAETAGALAHATLQVLRPSRLRYLDNALGIGTRWSLRLVDGQAVGPPELEARE</sequence>
<organism evidence="2 3">
    <name type="scientific">Candidatus Thiodictyon syntrophicum</name>
    <dbReference type="NCBI Taxonomy" id="1166950"/>
    <lineage>
        <taxon>Bacteria</taxon>
        <taxon>Pseudomonadati</taxon>
        <taxon>Pseudomonadota</taxon>
        <taxon>Gammaproteobacteria</taxon>
        <taxon>Chromatiales</taxon>
        <taxon>Chromatiaceae</taxon>
        <taxon>Thiodictyon</taxon>
    </lineage>
</organism>
<reference evidence="2 3" key="1">
    <citation type="submission" date="2017-03" db="EMBL/GenBank/DDBJ databases">
        <title>Complete genome sequence of Candidatus 'Thiodictyon syntrophicum' sp. nov. strain Cad16T, a photolithoautotroph purple sulfur bacterium isolated from an alpine meromictic lake.</title>
        <authorList>
            <person name="Luedin S.M."/>
            <person name="Pothier J.F."/>
            <person name="Danza F."/>
            <person name="Storelli N."/>
            <person name="Wittwer M."/>
            <person name="Tonolla M."/>
        </authorList>
    </citation>
    <scope>NUCLEOTIDE SEQUENCE [LARGE SCALE GENOMIC DNA]</scope>
    <source>
        <strain evidence="2 3">Cad16T</strain>
    </source>
</reference>
<dbReference type="Pfam" id="PF01243">
    <property type="entry name" value="PNPOx_N"/>
    <property type="match status" value="1"/>
</dbReference>
<dbReference type="Proteomes" id="UP000232638">
    <property type="component" value="Chromosome"/>
</dbReference>
<dbReference type="EMBL" id="CP020370">
    <property type="protein sequence ID" value="AUB81463.1"/>
    <property type="molecule type" value="Genomic_DNA"/>
</dbReference>
<accession>A0A2K8U7B0</accession>
<name>A0A2K8U7B0_9GAMM</name>
<gene>
    <name evidence="2" type="ORF">THSYN_11200</name>
</gene>
<proteinExistence type="predicted"/>
<dbReference type="RefSeq" id="WP_100919234.1">
    <property type="nucleotide sequence ID" value="NZ_CP020370.1"/>
</dbReference>
<evidence type="ECO:0000259" key="1">
    <source>
        <dbReference type="Pfam" id="PF01243"/>
    </source>
</evidence>
<dbReference type="InterPro" id="IPR011576">
    <property type="entry name" value="Pyridox_Oxase_N"/>
</dbReference>
<dbReference type="AlphaFoldDB" id="A0A2K8U7B0"/>
<evidence type="ECO:0000313" key="3">
    <source>
        <dbReference type="Proteomes" id="UP000232638"/>
    </source>
</evidence>
<dbReference type="SUPFAM" id="SSF50475">
    <property type="entry name" value="FMN-binding split barrel"/>
    <property type="match status" value="1"/>
</dbReference>
<evidence type="ECO:0000313" key="2">
    <source>
        <dbReference type="EMBL" id="AUB81463.1"/>
    </source>
</evidence>
<dbReference type="Gene3D" id="2.30.110.10">
    <property type="entry name" value="Electron Transport, Fmn-binding Protein, Chain A"/>
    <property type="match status" value="1"/>
</dbReference>
<dbReference type="OrthoDB" id="8447155at2"/>
<feature type="domain" description="Pyridoxamine 5'-phosphate oxidase N-terminal" evidence="1">
    <location>
        <begin position="7"/>
        <end position="103"/>
    </location>
</feature>
<dbReference type="InterPro" id="IPR012349">
    <property type="entry name" value="Split_barrel_FMN-bd"/>
</dbReference>
<protein>
    <recommendedName>
        <fullName evidence="1">Pyridoxamine 5'-phosphate oxidase N-terminal domain-containing protein</fullName>
    </recommendedName>
</protein>